<comment type="catalytic activity">
    <reaction evidence="10">
        <text>O-phospho-L-tyrosyl-[protein] + H2O = L-tyrosyl-[protein] + phosphate</text>
        <dbReference type="Rhea" id="RHEA:10684"/>
        <dbReference type="Rhea" id="RHEA-COMP:10136"/>
        <dbReference type="Rhea" id="RHEA-COMP:20101"/>
        <dbReference type="ChEBI" id="CHEBI:15377"/>
        <dbReference type="ChEBI" id="CHEBI:43474"/>
        <dbReference type="ChEBI" id="CHEBI:46858"/>
        <dbReference type="ChEBI" id="CHEBI:61978"/>
        <dbReference type="EC" id="3.1.3.48"/>
    </reaction>
</comment>
<comment type="caution">
    <text evidence="14">The sequence shown here is derived from an EMBL/GenBank/DDBJ whole genome shotgun (WGS) entry which is preliminary data.</text>
</comment>
<comment type="subcellular location">
    <subcellularLocation>
        <location evidence="2">Cytoplasm</location>
    </subcellularLocation>
    <subcellularLocation>
        <location evidence="1">Nucleus</location>
    </subcellularLocation>
</comment>
<evidence type="ECO:0000256" key="8">
    <source>
        <dbReference type="ARBA" id="ARBA00047761"/>
    </source>
</evidence>
<dbReference type="GO" id="GO:0008138">
    <property type="term" value="F:protein tyrosine/serine/threonine phosphatase activity"/>
    <property type="evidence" value="ECO:0007669"/>
    <property type="project" value="InterPro"/>
</dbReference>
<dbReference type="PROSITE" id="PS50056">
    <property type="entry name" value="TYR_PHOSPHATASE_2"/>
    <property type="match status" value="1"/>
</dbReference>
<keyword evidence="7" id="KW-0539">Nucleus</keyword>
<dbReference type="GO" id="GO:0004722">
    <property type="term" value="F:protein serine/threonine phosphatase activity"/>
    <property type="evidence" value="ECO:0007669"/>
    <property type="project" value="UniProtKB-EC"/>
</dbReference>
<dbReference type="InterPro" id="IPR000387">
    <property type="entry name" value="Tyr_Pase_dom"/>
</dbReference>
<reference evidence="14" key="1">
    <citation type="submission" date="2022-07" db="EMBL/GenBank/DDBJ databases">
        <title>Phylogenomic reconstructions and comparative analyses of Kickxellomycotina fungi.</title>
        <authorList>
            <person name="Reynolds N.K."/>
            <person name="Stajich J.E."/>
            <person name="Barry K."/>
            <person name="Grigoriev I.V."/>
            <person name="Crous P."/>
            <person name="Smith M.E."/>
        </authorList>
    </citation>
    <scope>NUCLEOTIDE SEQUENCE</scope>
    <source>
        <strain evidence="14">NRRL 3115</strain>
    </source>
</reference>
<evidence type="ECO:0000256" key="11">
    <source>
        <dbReference type="PIRSR" id="PIRSR000941-50"/>
    </source>
</evidence>
<proteinExistence type="inferred from homology"/>
<dbReference type="Pfam" id="PF00782">
    <property type="entry name" value="DSPc"/>
    <property type="match status" value="1"/>
</dbReference>
<evidence type="ECO:0000256" key="5">
    <source>
        <dbReference type="ARBA" id="ARBA00022801"/>
    </source>
</evidence>
<gene>
    <name evidence="14" type="primary">YVH1</name>
    <name evidence="14" type="ORF">GGI25_001744</name>
</gene>
<organism evidence="14 15">
    <name type="scientific">Coemansia spiralis</name>
    <dbReference type="NCBI Taxonomy" id="417178"/>
    <lineage>
        <taxon>Eukaryota</taxon>
        <taxon>Fungi</taxon>
        <taxon>Fungi incertae sedis</taxon>
        <taxon>Zoopagomycota</taxon>
        <taxon>Kickxellomycotina</taxon>
        <taxon>Kickxellomycetes</taxon>
        <taxon>Kickxellales</taxon>
        <taxon>Kickxellaceae</taxon>
        <taxon>Coemansia</taxon>
    </lineage>
</organism>
<dbReference type="GO" id="GO:0005634">
    <property type="term" value="C:nucleus"/>
    <property type="evidence" value="ECO:0007669"/>
    <property type="project" value="UniProtKB-SubCell"/>
</dbReference>
<comment type="catalytic activity">
    <reaction evidence="9">
        <text>O-phospho-L-threonyl-[protein] + H2O = L-threonyl-[protein] + phosphate</text>
        <dbReference type="Rhea" id="RHEA:47004"/>
        <dbReference type="Rhea" id="RHEA-COMP:11060"/>
        <dbReference type="Rhea" id="RHEA-COMP:11605"/>
        <dbReference type="ChEBI" id="CHEBI:15377"/>
        <dbReference type="ChEBI" id="CHEBI:30013"/>
        <dbReference type="ChEBI" id="CHEBI:43474"/>
        <dbReference type="ChEBI" id="CHEBI:61977"/>
        <dbReference type="EC" id="3.1.3.16"/>
    </reaction>
</comment>
<dbReference type="PANTHER" id="PTHR45848">
    <property type="entry name" value="DUAL SPECIFICITY PROTEIN PHOSPHATASE 12 FAMILY MEMBER"/>
    <property type="match status" value="1"/>
</dbReference>
<dbReference type="OrthoDB" id="2017893at2759"/>
<evidence type="ECO:0000313" key="15">
    <source>
        <dbReference type="Proteomes" id="UP001151518"/>
    </source>
</evidence>
<sequence>MAEVRDFVLLNTMDEIIDGLYVGSSMAESDKPKLKECRITHILSVASHYVPSYPNEFVYKLISIDDLPEENIIQYFPECNKFISGALEEGGCVLVHCMAGQSRSAVIAAAYLMQKDGLTSEQALTAIKKKRRQINPNDGFIDQLQLYYDISYDVSPAKALYRRFLINHSAEHYREYGKIENIVAGVDPTTQQMLPTQRLVRCKKCRRALVIEANILDHQAGVGQVAFSYNKRNGSGANTPHAFPQNRACSSLFVEPMEWMDGISDGLIENKIACPKCQAKLGSYNWAGAQCSCGKWIIPSFQIHRNRIDEIRQRLQ</sequence>
<accession>A0A9W8KZR3</accession>
<dbReference type="Gene3D" id="3.90.190.10">
    <property type="entry name" value="Protein tyrosine phosphatase superfamily"/>
    <property type="match status" value="1"/>
</dbReference>
<keyword evidence="6" id="KW-0904">Protein phosphatase</keyword>
<evidence type="ECO:0000256" key="2">
    <source>
        <dbReference type="ARBA" id="ARBA00004496"/>
    </source>
</evidence>
<dbReference type="PROSITE" id="PS50054">
    <property type="entry name" value="TYR_PHOSPHATASE_DUAL"/>
    <property type="match status" value="1"/>
</dbReference>
<evidence type="ECO:0000256" key="1">
    <source>
        <dbReference type="ARBA" id="ARBA00004123"/>
    </source>
</evidence>
<dbReference type="GO" id="GO:0005737">
    <property type="term" value="C:cytoplasm"/>
    <property type="evidence" value="ECO:0007669"/>
    <property type="project" value="UniProtKB-SubCell"/>
</dbReference>
<dbReference type="InterPro" id="IPR020422">
    <property type="entry name" value="TYR_PHOSPHATASE_DUAL_dom"/>
</dbReference>
<dbReference type="SUPFAM" id="SSF52799">
    <property type="entry name" value="(Phosphotyrosine protein) phosphatases II"/>
    <property type="match status" value="1"/>
</dbReference>
<dbReference type="CDD" id="cd14498">
    <property type="entry name" value="DSP"/>
    <property type="match status" value="1"/>
</dbReference>
<dbReference type="SMART" id="SM00195">
    <property type="entry name" value="DSPc"/>
    <property type="match status" value="1"/>
</dbReference>
<protein>
    <submittedName>
        <fullName evidence="14">Tyrosine protein phosphatase yvh1</fullName>
    </submittedName>
</protein>
<dbReference type="AlphaFoldDB" id="A0A9W8KZR3"/>
<comment type="catalytic activity">
    <reaction evidence="8">
        <text>O-phospho-L-seryl-[protein] + H2O = L-seryl-[protein] + phosphate</text>
        <dbReference type="Rhea" id="RHEA:20629"/>
        <dbReference type="Rhea" id="RHEA-COMP:9863"/>
        <dbReference type="Rhea" id="RHEA-COMP:11604"/>
        <dbReference type="ChEBI" id="CHEBI:15377"/>
        <dbReference type="ChEBI" id="CHEBI:29999"/>
        <dbReference type="ChEBI" id="CHEBI:43474"/>
        <dbReference type="ChEBI" id="CHEBI:83421"/>
        <dbReference type="EC" id="3.1.3.16"/>
    </reaction>
</comment>
<evidence type="ECO:0000259" key="13">
    <source>
        <dbReference type="PROSITE" id="PS50056"/>
    </source>
</evidence>
<evidence type="ECO:0000256" key="10">
    <source>
        <dbReference type="ARBA" id="ARBA00051722"/>
    </source>
</evidence>
<evidence type="ECO:0000256" key="9">
    <source>
        <dbReference type="ARBA" id="ARBA00048336"/>
    </source>
</evidence>
<feature type="domain" description="Tyrosine specific protein phosphatases" evidence="13">
    <location>
        <begin position="70"/>
        <end position="131"/>
    </location>
</feature>
<evidence type="ECO:0000259" key="12">
    <source>
        <dbReference type="PROSITE" id="PS50054"/>
    </source>
</evidence>
<evidence type="ECO:0000256" key="3">
    <source>
        <dbReference type="ARBA" id="ARBA00008601"/>
    </source>
</evidence>
<dbReference type="InterPro" id="IPR016278">
    <property type="entry name" value="DUSP12"/>
</dbReference>
<name>A0A9W8KZR3_9FUNG</name>
<evidence type="ECO:0000256" key="6">
    <source>
        <dbReference type="ARBA" id="ARBA00022912"/>
    </source>
</evidence>
<dbReference type="InterPro" id="IPR000340">
    <property type="entry name" value="Dual-sp_phosphatase_cat-dom"/>
</dbReference>
<evidence type="ECO:0000313" key="14">
    <source>
        <dbReference type="EMBL" id="KAJ2679176.1"/>
    </source>
</evidence>
<feature type="active site" description="Phosphocysteine intermediate" evidence="11">
    <location>
        <position position="97"/>
    </location>
</feature>
<feature type="domain" description="Tyrosine-protein phosphatase" evidence="12">
    <location>
        <begin position="12"/>
        <end position="153"/>
    </location>
</feature>
<dbReference type="FunFam" id="3.90.190.10:FF:000056">
    <property type="entry name" value="Dual specificity phosphatase 12"/>
    <property type="match status" value="1"/>
</dbReference>
<dbReference type="EMBL" id="JANBTW010000014">
    <property type="protein sequence ID" value="KAJ2679176.1"/>
    <property type="molecule type" value="Genomic_DNA"/>
</dbReference>
<dbReference type="PIRSF" id="PIRSF000941">
    <property type="entry name" value="DUSP12"/>
    <property type="match status" value="1"/>
</dbReference>
<evidence type="ECO:0000256" key="7">
    <source>
        <dbReference type="ARBA" id="ARBA00023242"/>
    </source>
</evidence>
<evidence type="ECO:0000256" key="4">
    <source>
        <dbReference type="ARBA" id="ARBA00022490"/>
    </source>
</evidence>
<dbReference type="Proteomes" id="UP001151518">
    <property type="component" value="Unassembled WGS sequence"/>
</dbReference>
<keyword evidence="5" id="KW-0378">Hydrolase</keyword>
<dbReference type="PROSITE" id="PS00383">
    <property type="entry name" value="TYR_PHOSPHATASE_1"/>
    <property type="match status" value="1"/>
</dbReference>
<comment type="similarity">
    <text evidence="3">Belongs to the protein-tyrosine phosphatase family. Non-receptor class dual specificity subfamily.</text>
</comment>
<keyword evidence="4" id="KW-0963">Cytoplasm</keyword>
<dbReference type="InterPro" id="IPR029021">
    <property type="entry name" value="Prot-tyrosine_phosphatase-like"/>
</dbReference>
<dbReference type="PANTHER" id="PTHR45848:SF4">
    <property type="entry name" value="DUAL SPECIFICITY PROTEIN PHOSPHATASE 12"/>
    <property type="match status" value="1"/>
</dbReference>
<dbReference type="GO" id="GO:0004725">
    <property type="term" value="F:protein tyrosine phosphatase activity"/>
    <property type="evidence" value="ECO:0007669"/>
    <property type="project" value="UniProtKB-EC"/>
</dbReference>
<dbReference type="InterPro" id="IPR016130">
    <property type="entry name" value="Tyr_Pase_AS"/>
</dbReference>